<protein>
    <recommendedName>
        <fullName evidence="8">CRM domain-containing protein</fullName>
    </recommendedName>
</protein>
<feature type="domain" description="CRM" evidence="5">
    <location>
        <begin position="460"/>
        <end position="557"/>
    </location>
</feature>
<feature type="compositionally biased region" description="Basic and acidic residues" evidence="3">
    <location>
        <begin position="396"/>
        <end position="407"/>
    </location>
</feature>
<dbReference type="InterPro" id="IPR006121">
    <property type="entry name" value="HMA_dom"/>
</dbReference>
<dbReference type="PROSITE" id="PS51295">
    <property type="entry name" value="CRM"/>
    <property type="match status" value="1"/>
</dbReference>
<dbReference type="PANTHER" id="PTHR31426:SF2">
    <property type="entry name" value="OS01G0958400 PROTEIN"/>
    <property type="match status" value="1"/>
</dbReference>
<feature type="region of interest" description="Disordered" evidence="3">
    <location>
        <begin position="90"/>
        <end position="110"/>
    </location>
</feature>
<sequence>MPVIVRILRDTRHYRFFEMEESNSTLVLKVNFPCCKACPVQVRKQLEKVEGVTQVDINVEEGLITVSGDIDATKIIKTIKKAGKKAIELKSNRGQKSGSNPSIRGSSSNVVADVHTQESSSNDAMVDNHAQESSSNDVVVDVHAQDPNYDHGAKGFVSAIRRLKRLLRVTTLFAQDWTQRTCTVTTHWIRGNTMNFPLYQTGLLKVERISDCCSLLSICFTLSTMWQISFSPLPTAEIVPKSYHVHSENNIKTNRLDPDSNPPDPNPMRVVHVKRINTAHCTAEEGSSSPTMATSLFRSIRRASFVLRFSYATSFSVSTRSVGGTQVSICPPFRYCIPLSRQGFWWGFRNLSHGTVNLVISVGKTKFETHEVEPPKKDKWKSKKRLKMQRKREKEKRKAANRKDPRRLGVKGKKKKQRFANAEERIKYKIENARIKEALLIERLKRYEVPKLQGPVGKPDGLTGEERFYLKKMAQKRSNYLQVGRRGLFGGVILNMHMHWKKHETVKVICKPCKPGQVHEYAKELARLSGGIPIQVIGNDTIIFYRGKNYEQPEVMSPIDTLSKKKALEKSKYEQSLESVRRFIAIAEKELELYYRHIALYGDPNDRNPLSTLDGPSGNSREKGNHGIHDEKKLDLSGHHFSADLSDSEEDSMLDSSDDQEREVYFTKMQDESVSSVTGSSSMSKHNHHYNNQYLLSKQIPITRD</sequence>
<dbReference type="Gene3D" id="3.30.70.100">
    <property type="match status" value="1"/>
</dbReference>
<dbReference type="PROSITE" id="PS50846">
    <property type="entry name" value="HMA_2"/>
    <property type="match status" value="1"/>
</dbReference>
<dbReference type="InterPro" id="IPR035920">
    <property type="entry name" value="YhbY-like_sf"/>
</dbReference>
<evidence type="ECO:0000256" key="3">
    <source>
        <dbReference type="SAM" id="MobiDB-lite"/>
    </source>
</evidence>
<dbReference type="Gene3D" id="3.30.110.60">
    <property type="entry name" value="YhbY-like"/>
    <property type="match status" value="1"/>
</dbReference>
<evidence type="ECO:0000256" key="1">
    <source>
        <dbReference type="ARBA" id="ARBA00022884"/>
    </source>
</evidence>
<accession>A0AAN9K7S4</accession>
<dbReference type="CDD" id="cd00371">
    <property type="entry name" value="HMA"/>
    <property type="match status" value="1"/>
</dbReference>
<keyword evidence="7" id="KW-1185">Reference proteome</keyword>
<dbReference type="SUPFAM" id="SSF75471">
    <property type="entry name" value="YhbY-like"/>
    <property type="match status" value="1"/>
</dbReference>
<dbReference type="AlphaFoldDB" id="A0AAN9K7S4"/>
<proteinExistence type="predicted"/>
<dbReference type="Pfam" id="PF01985">
    <property type="entry name" value="CRS1_YhbY"/>
    <property type="match status" value="1"/>
</dbReference>
<evidence type="ECO:0000256" key="2">
    <source>
        <dbReference type="PROSITE-ProRule" id="PRU00626"/>
    </source>
</evidence>
<feature type="region of interest" description="Disordered" evidence="3">
    <location>
        <begin position="668"/>
        <end position="690"/>
    </location>
</feature>
<dbReference type="PANTHER" id="PTHR31426">
    <property type="entry name" value="GROUP II INTRON SPLICING FACTOR CRS1-LIKE"/>
    <property type="match status" value="1"/>
</dbReference>
<dbReference type="Pfam" id="PF00403">
    <property type="entry name" value="HMA"/>
    <property type="match status" value="1"/>
</dbReference>
<feature type="region of interest" description="Disordered" evidence="3">
    <location>
        <begin position="605"/>
        <end position="636"/>
    </location>
</feature>
<feature type="compositionally biased region" description="Basic residues" evidence="3">
    <location>
        <begin position="378"/>
        <end position="395"/>
    </location>
</feature>
<dbReference type="InterPro" id="IPR001890">
    <property type="entry name" value="RNA-binding_CRM"/>
</dbReference>
<dbReference type="Proteomes" id="UP001367508">
    <property type="component" value="Unassembled WGS sequence"/>
</dbReference>
<dbReference type="EMBL" id="JAYMYQ010000009">
    <property type="protein sequence ID" value="KAK7312402.1"/>
    <property type="molecule type" value="Genomic_DNA"/>
</dbReference>
<dbReference type="GO" id="GO:0046872">
    <property type="term" value="F:metal ion binding"/>
    <property type="evidence" value="ECO:0007669"/>
    <property type="project" value="InterPro"/>
</dbReference>
<dbReference type="SUPFAM" id="SSF55008">
    <property type="entry name" value="HMA, heavy metal-associated domain"/>
    <property type="match status" value="1"/>
</dbReference>
<gene>
    <name evidence="6" type="ORF">VNO77_36228</name>
</gene>
<feature type="compositionally biased region" description="Basic residues" evidence="3">
    <location>
        <begin position="408"/>
        <end position="417"/>
    </location>
</feature>
<feature type="region of interest" description="Disordered" evidence="3">
    <location>
        <begin position="371"/>
        <end position="417"/>
    </location>
</feature>
<dbReference type="InterPro" id="IPR036163">
    <property type="entry name" value="HMA_dom_sf"/>
</dbReference>
<feature type="compositionally biased region" description="Low complexity" evidence="3">
    <location>
        <begin position="97"/>
        <end position="109"/>
    </location>
</feature>
<name>A0AAN9K7S4_CANGL</name>
<feature type="compositionally biased region" description="Acidic residues" evidence="3">
    <location>
        <begin position="646"/>
        <end position="661"/>
    </location>
</feature>
<evidence type="ECO:0000313" key="6">
    <source>
        <dbReference type="EMBL" id="KAK7312402.1"/>
    </source>
</evidence>
<keyword evidence="1 2" id="KW-0694">RNA-binding</keyword>
<dbReference type="InterPro" id="IPR040286">
    <property type="entry name" value="At3g25440-like"/>
</dbReference>
<dbReference type="SMART" id="SM01103">
    <property type="entry name" value="CRS1_YhbY"/>
    <property type="match status" value="1"/>
</dbReference>
<feature type="region of interest" description="Disordered" evidence="3">
    <location>
        <begin position="642"/>
        <end position="661"/>
    </location>
</feature>
<evidence type="ECO:0000259" key="4">
    <source>
        <dbReference type="PROSITE" id="PS50846"/>
    </source>
</evidence>
<dbReference type="GO" id="GO:0003723">
    <property type="term" value="F:RNA binding"/>
    <property type="evidence" value="ECO:0007669"/>
    <property type="project" value="UniProtKB-UniRule"/>
</dbReference>
<reference evidence="6 7" key="1">
    <citation type="submission" date="2024-01" db="EMBL/GenBank/DDBJ databases">
        <title>The genomes of 5 underutilized Papilionoideae crops provide insights into root nodulation and disease resistanc.</title>
        <authorList>
            <person name="Jiang F."/>
        </authorList>
    </citation>
    <scope>NUCLEOTIDE SEQUENCE [LARGE SCALE GENOMIC DNA]</scope>
    <source>
        <strain evidence="6">LVBAO_FW01</strain>
        <tissue evidence="6">Leaves</tissue>
    </source>
</reference>
<evidence type="ECO:0000313" key="7">
    <source>
        <dbReference type="Proteomes" id="UP001367508"/>
    </source>
</evidence>
<feature type="compositionally biased region" description="Basic and acidic residues" evidence="3">
    <location>
        <begin position="620"/>
        <end position="636"/>
    </location>
</feature>
<organism evidence="6 7">
    <name type="scientific">Canavalia gladiata</name>
    <name type="common">Sword bean</name>
    <name type="synonym">Dolichos gladiatus</name>
    <dbReference type="NCBI Taxonomy" id="3824"/>
    <lineage>
        <taxon>Eukaryota</taxon>
        <taxon>Viridiplantae</taxon>
        <taxon>Streptophyta</taxon>
        <taxon>Embryophyta</taxon>
        <taxon>Tracheophyta</taxon>
        <taxon>Spermatophyta</taxon>
        <taxon>Magnoliopsida</taxon>
        <taxon>eudicotyledons</taxon>
        <taxon>Gunneridae</taxon>
        <taxon>Pentapetalae</taxon>
        <taxon>rosids</taxon>
        <taxon>fabids</taxon>
        <taxon>Fabales</taxon>
        <taxon>Fabaceae</taxon>
        <taxon>Papilionoideae</taxon>
        <taxon>50 kb inversion clade</taxon>
        <taxon>NPAAA clade</taxon>
        <taxon>indigoferoid/millettioid clade</taxon>
        <taxon>Phaseoleae</taxon>
        <taxon>Canavalia</taxon>
    </lineage>
</organism>
<feature type="compositionally biased region" description="Low complexity" evidence="3">
    <location>
        <begin position="673"/>
        <end position="684"/>
    </location>
</feature>
<feature type="domain" description="HMA" evidence="4">
    <location>
        <begin position="23"/>
        <end position="87"/>
    </location>
</feature>
<comment type="caution">
    <text evidence="6">The sequence shown here is derived from an EMBL/GenBank/DDBJ whole genome shotgun (WGS) entry which is preliminary data.</text>
</comment>
<evidence type="ECO:0000259" key="5">
    <source>
        <dbReference type="PROSITE" id="PS51295"/>
    </source>
</evidence>
<evidence type="ECO:0008006" key="8">
    <source>
        <dbReference type="Google" id="ProtNLM"/>
    </source>
</evidence>